<name>A0A2D2Q061_PARLV</name>
<keyword evidence="1" id="KW-1133">Transmembrane helix</keyword>
<evidence type="ECO:0000313" key="2">
    <source>
        <dbReference type="EMBL" id="ATS17892.1"/>
    </source>
</evidence>
<proteinExistence type="predicted"/>
<organism evidence="2 3">
    <name type="scientific">Parathermosynechococcus lividus PCC 6715</name>
    <dbReference type="NCBI Taxonomy" id="1917166"/>
    <lineage>
        <taxon>Bacteria</taxon>
        <taxon>Bacillati</taxon>
        <taxon>Cyanobacteriota</taxon>
        <taxon>Cyanophyceae</taxon>
        <taxon>Acaryochloridales</taxon>
        <taxon>Thermosynechococcaceae</taxon>
        <taxon>Parathermosynechococcus</taxon>
    </lineage>
</organism>
<reference evidence="3" key="2">
    <citation type="journal article" date="2022" name="Front. Microbiol.">
        <title>Comparative Genomic Analysis Revealed Distinct Molecular Components and Organization of CO2-Concentrating Mechanism in Thermophilic Cyanobacteria.</title>
        <authorList>
            <person name="Tang J."/>
            <person name="Zhou H."/>
            <person name="Yao D."/>
            <person name="Riaz S."/>
            <person name="You D."/>
            <person name="Klepacz-Smolka A."/>
            <person name="Daroch M."/>
        </authorList>
    </citation>
    <scope>NUCLEOTIDE SEQUENCE [LARGE SCALE GENOMIC DNA]</scope>
    <source>
        <strain evidence="3">PCC 6715</strain>
    </source>
</reference>
<feature type="transmembrane region" description="Helical" evidence="1">
    <location>
        <begin position="21"/>
        <end position="43"/>
    </location>
</feature>
<evidence type="ECO:0008006" key="4">
    <source>
        <dbReference type="Google" id="ProtNLM"/>
    </source>
</evidence>
<dbReference type="AlphaFoldDB" id="A0A2D2Q061"/>
<feature type="transmembrane region" description="Helical" evidence="1">
    <location>
        <begin position="55"/>
        <end position="78"/>
    </location>
</feature>
<dbReference type="EMBL" id="CP018092">
    <property type="protein sequence ID" value="ATS17892.1"/>
    <property type="molecule type" value="Genomic_DNA"/>
</dbReference>
<dbReference type="Proteomes" id="UP000231057">
    <property type="component" value="Chromosome"/>
</dbReference>
<keyword evidence="3" id="KW-1185">Reference proteome</keyword>
<dbReference type="KEGG" id="slw:BRW62_03035"/>
<protein>
    <recommendedName>
        <fullName evidence="4">2TM domain-containing protein</fullName>
    </recommendedName>
</protein>
<accession>A0A2D2Q061</accession>
<keyword evidence="1" id="KW-0812">Transmembrane</keyword>
<sequence length="84" mass="9739">MPPRWPRKPDRRDPRYRRLDDRMNFAVHVAAFAAVNSGGWFWHQVQPHALPFLPLLTLGWLVLLLGHGAYIFAIARYADGEFTP</sequence>
<dbReference type="RefSeq" id="WP_099798240.1">
    <property type="nucleotide sequence ID" value="NZ_CP018092.1"/>
</dbReference>
<evidence type="ECO:0000313" key="3">
    <source>
        <dbReference type="Proteomes" id="UP000231057"/>
    </source>
</evidence>
<evidence type="ECO:0000256" key="1">
    <source>
        <dbReference type="SAM" id="Phobius"/>
    </source>
</evidence>
<gene>
    <name evidence="2" type="ORF">BRW62_03035</name>
</gene>
<reference evidence="2 3" key="1">
    <citation type="submission" date="2016-11" db="EMBL/GenBank/DDBJ databases">
        <title>Complete genome sequence of thermophilic cyanobacteria strain Synechococcus sp. PCC6715.</title>
        <authorList>
            <person name="Tang J."/>
            <person name="Daroch M."/>
            <person name="Liang Y."/>
            <person name="Jiang D."/>
            <person name="Shah M."/>
        </authorList>
    </citation>
    <scope>NUCLEOTIDE SEQUENCE [LARGE SCALE GENOMIC DNA]</scope>
    <source>
        <strain evidence="2 3">PCC 6715</strain>
    </source>
</reference>
<keyword evidence="1" id="KW-0472">Membrane</keyword>